<gene>
    <name evidence="1" type="ORF">C1SCF055_LOCUS12619</name>
</gene>
<sequence>LSELDHIKVGTRKAIETAVAKWKNGSAKGMEAMCFRAMKENCVQCRAKKAKRNSVEMCVKKFLLGQARGVLSTCWLSWKKDALESQRLAAEHKRFEDFLDGERQGALSRPARSNDLT</sequence>
<evidence type="ECO:0000313" key="3">
    <source>
        <dbReference type="Proteomes" id="UP001152797"/>
    </source>
</evidence>
<reference evidence="1" key="1">
    <citation type="submission" date="2022-10" db="EMBL/GenBank/DDBJ databases">
        <authorList>
            <person name="Chen Y."/>
            <person name="Dougan E. K."/>
            <person name="Chan C."/>
            <person name="Rhodes N."/>
            <person name="Thang M."/>
        </authorList>
    </citation>
    <scope>NUCLEOTIDE SEQUENCE</scope>
</reference>
<accession>A0A9P1C5P7</accession>
<name>A0A9P1C5P7_9DINO</name>
<comment type="caution">
    <text evidence="1">The sequence shown here is derived from an EMBL/GenBank/DDBJ whole genome shotgun (WGS) entry which is preliminary data.</text>
</comment>
<dbReference type="AlphaFoldDB" id="A0A9P1C5P7"/>
<dbReference type="EMBL" id="CAMXCT030000959">
    <property type="protein sequence ID" value="CAL4772449.1"/>
    <property type="molecule type" value="Genomic_DNA"/>
</dbReference>
<evidence type="ECO:0000313" key="1">
    <source>
        <dbReference type="EMBL" id="CAI3985137.1"/>
    </source>
</evidence>
<reference evidence="2 3" key="2">
    <citation type="submission" date="2024-05" db="EMBL/GenBank/DDBJ databases">
        <authorList>
            <person name="Chen Y."/>
            <person name="Shah S."/>
            <person name="Dougan E. K."/>
            <person name="Thang M."/>
            <person name="Chan C."/>
        </authorList>
    </citation>
    <scope>NUCLEOTIDE SEQUENCE [LARGE SCALE GENOMIC DNA]</scope>
</reference>
<dbReference type="EMBL" id="CAMXCT020000959">
    <property type="protein sequence ID" value="CAL1138512.1"/>
    <property type="molecule type" value="Genomic_DNA"/>
</dbReference>
<proteinExistence type="predicted"/>
<dbReference type="OrthoDB" id="446157at2759"/>
<feature type="non-terminal residue" evidence="1">
    <location>
        <position position="117"/>
    </location>
</feature>
<evidence type="ECO:0000313" key="2">
    <source>
        <dbReference type="EMBL" id="CAL4772449.1"/>
    </source>
</evidence>
<dbReference type="EMBL" id="CAMXCT010000959">
    <property type="protein sequence ID" value="CAI3985137.1"/>
    <property type="molecule type" value="Genomic_DNA"/>
</dbReference>
<organism evidence="1">
    <name type="scientific">Cladocopium goreaui</name>
    <dbReference type="NCBI Taxonomy" id="2562237"/>
    <lineage>
        <taxon>Eukaryota</taxon>
        <taxon>Sar</taxon>
        <taxon>Alveolata</taxon>
        <taxon>Dinophyceae</taxon>
        <taxon>Suessiales</taxon>
        <taxon>Symbiodiniaceae</taxon>
        <taxon>Cladocopium</taxon>
    </lineage>
</organism>
<protein>
    <submittedName>
        <fullName evidence="1">Uncharacterized protein</fullName>
    </submittedName>
</protein>
<dbReference type="Proteomes" id="UP001152797">
    <property type="component" value="Unassembled WGS sequence"/>
</dbReference>
<keyword evidence="3" id="KW-1185">Reference proteome</keyword>